<keyword evidence="2" id="KW-0645">Protease</keyword>
<evidence type="ECO:0000259" key="5">
    <source>
        <dbReference type="PROSITE" id="PS50600"/>
    </source>
</evidence>
<protein>
    <recommendedName>
        <fullName evidence="5">Ubiquitin-like protease family profile domain-containing protein</fullName>
    </recommendedName>
</protein>
<evidence type="ECO:0000256" key="2">
    <source>
        <dbReference type="ARBA" id="ARBA00022670"/>
    </source>
</evidence>
<proteinExistence type="inferred from homology"/>
<dbReference type="Pfam" id="PF02902">
    <property type="entry name" value="Peptidase_C48"/>
    <property type="match status" value="1"/>
</dbReference>
<dbReference type="PANTHER" id="PTHR48450:SF1">
    <property type="entry name" value="DUF1985 DOMAIN-CONTAINING PROTEIN"/>
    <property type="match status" value="1"/>
</dbReference>
<dbReference type="PANTHER" id="PTHR48450">
    <property type="entry name" value="DUF1985 DOMAIN-CONTAINING PROTEIN"/>
    <property type="match status" value="1"/>
</dbReference>
<dbReference type="Gramene" id="PHT61227">
    <property type="protein sequence ID" value="PHT61227"/>
    <property type="gene ID" value="T459_34927"/>
</dbReference>
<dbReference type="AlphaFoldDB" id="A0A2G2XUQ8"/>
<dbReference type="InterPro" id="IPR038765">
    <property type="entry name" value="Papain-like_cys_pep_sf"/>
</dbReference>
<evidence type="ECO:0000256" key="1">
    <source>
        <dbReference type="ARBA" id="ARBA00005234"/>
    </source>
</evidence>
<comment type="similarity">
    <text evidence="1">Belongs to the peptidase C48 family.</text>
</comment>
<keyword evidence="7" id="KW-1185">Reference proteome</keyword>
<feature type="domain" description="Ubiquitin-like protease family profile" evidence="5">
    <location>
        <begin position="464"/>
        <end position="659"/>
    </location>
</feature>
<gene>
    <name evidence="6" type="ORF">T459_34927</name>
</gene>
<dbReference type="PROSITE" id="PS50600">
    <property type="entry name" value="ULP_PROTEASE"/>
    <property type="match status" value="1"/>
</dbReference>
<reference evidence="6 7" key="1">
    <citation type="journal article" date="2014" name="Nat. Genet.">
        <title>Genome sequence of the hot pepper provides insights into the evolution of pungency in Capsicum species.</title>
        <authorList>
            <person name="Kim S."/>
            <person name="Park M."/>
            <person name="Yeom S.I."/>
            <person name="Kim Y.M."/>
            <person name="Lee J.M."/>
            <person name="Lee H.A."/>
            <person name="Seo E."/>
            <person name="Choi J."/>
            <person name="Cheong K."/>
            <person name="Kim K.T."/>
            <person name="Jung K."/>
            <person name="Lee G.W."/>
            <person name="Oh S.K."/>
            <person name="Bae C."/>
            <person name="Kim S.B."/>
            <person name="Lee H.Y."/>
            <person name="Kim S.Y."/>
            <person name="Kim M.S."/>
            <person name="Kang B.C."/>
            <person name="Jo Y.D."/>
            <person name="Yang H.B."/>
            <person name="Jeong H.J."/>
            <person name="Kang W.H."/>
            <person name="Kwon J.K."/>
            <person name="Shin C."/>
            <person name="Lim J.Y."/>
            <person name="Park J.H."/>
            <person name="Huh J.H."/>
            <person name="Kim J.S."/>
            <person name="Kim B.D."/>
            <person name="Cohen O."/>
            <person name="Paran I."/>
            <person name="Suh M.C."/>
            <person name="Lee S.B."/>
            <person name="Kim Y.K."/>
            <person name="Shin Y."/>
            <person name="Noh S.J."/>
            <person name="Park J."/>
            <person name="Seo Y.S."/>
            <person name="Kwon S.Y."/>
            <person name="Kim H.A."/>
            <person name="Park J.M."/>
            <person name="Kim H.J."/>
            <person name="Choi S.B."/>
            <person name="Bosland P.W."/>
            <person name="Reeves G."/>
            <person name="Jo S.H."/>
            <person name="Lee B.W."/>
            <person name="Cho H.T."/>
            <person name="Choi H.S."/>
            <person name="Lee M.S."/>
            <person name="Yu Y."/>
            <person name="Do Choi Y."/>
            <person name="Park B.S."/>
            <person name="van Deynze A."/>
            <person name="Ashrafi H."/>
            <person name="Hill T."/>
            <person name="Kim W.T."/>
            <person name="Pai H.S."/>
            <person name="Ahn H.K."/>
            <person name="Yeam I."/>
            <person name="Giovannoni J.J."/>
            <person name="Rose J.K."/>
            <person name="Sorensen I."/>
            <person name="Lee S.J."/>
            <person name="Kim R.W."/>
            <person name="Choi I.Y."/>
            <person name="Choi B.S."/>
            <person name="Lim J.S."/>
            <person name="Lee Y.H."/>
            <person name="Choi D."/>
        </authorList>
    </citation>
    <scope>NUCLEOTIDE SEQUENCE [LARGE SCALE GENOMIC DNA]</scope>
    <source>
        <strain evidence="7">cv. CM334</strain>
    </source>
</reference>
<dbReference type="SUPFAM" id="SSF54001">
    <property type="entry name" value="Cysteine proteinases"/>
    <property type="match status" value="1"/>
</dbReference>
<sequence length="685" mass="77473">MAQHAKGSFSVSANKSMDLVSDELPSFSLGLTQDEVSNFCSSNIQAKEGVSSEGGSLKHCNNLKNIVEKMKRKGLKKPSSPKPPKIQKSVKKTNQDEKGECSKISSPVSSDFESEEEKVEEDAILSMTLNIAFKSTLTKNQYNIFCNNSIFVVFMKKKNFVVQAQFERCIMSLETKESTANAIVIRAKGTNLHFNPREFAVVTGLNCVSNKDDFVFDEDLLNRLIEDYFGGAKYIQKRELFAAFSGKLWGKDNDEDAVKFANLYFIHAFLLSVVDTAVIPRLHFDLVESGRYSDYPWGSVAFEELAKSLNRKLKPKGKFYMLHGMSLAIQIWFSRDKDDFVSKKVFHKFRNEVLQEMKSIRGLVSTRCDAIMNAISEIKKIGVAAETTVNTTAEDESKNNKCDAEKIVDTPEVAAETTMNTSAEDESRDNEGAAEKILNSVESNMDNSKLNQQNQSPIHIHIALIEQRKDEQNFSDSQVTIPDELLPSLNVYFNQERKGERKIFYQKHPFVSHPVNDIEDTKVTNKFLKWLSMDILKFHAKRSNKQEHYKKGKSKISVISFGVLAVENKNWFYIMGTPGQSWSDEAKHHWVLTVISFNDRCIYVHDSLLSAGHDAGVLAEVEKLAKIDLFDIYVVEDLSQQPSGSLDCGLYMVTYAECLTFGDIVSPVDFDPDLIRTRYASILWN</sequence>
<dbReference type="Pfam" id="PF09331">
    <property type="entry name" value="DUF1985"/>
    <property type="match status" value="1"/>
</dbReference>
<comment type="caution">
    <text evidence="6">The sequence shown here is derived from an EMBL/GenBank/DDBJ whole genome shotgun (WGS) entry which is preliminary data.</text>
</comment>
<dbReference type="InterPro" id="IPR003653">
    <property type="entry name" value="Peptidase_C48_C"/>
</dbReference>
<reference evidence="6 7" key="2">
    <citation type="journal article" date="2017" name="Genome Biol.">
        <title>New reference genome sequences of hot pepper reveal the massive evolution of plant disease-resistance genes by retroduplication.</title>
        <authorList>
            <person name="Kim S."/>
            <person name="Park J."/>
            <person name="Yeom S.I."/>
            <person name="Kim Y.M."/>
            <person name="Seo E."/>
            <person name="Kim K.T."/>
            <person name="Kim M.S."/>
            <person name="Lee J.M."/>
            <person name="Cheong K."/>
            <person name="Shin H.S."/>
            <person name="Kim S.B."/>
            <person name="Han K."/>
            <person name="Lee J."/>
            <person name="Park M."/>
            <person name="Lee H.A."/>
            <person name="Lee H.Y."/>
            <person name="Lee Y."/>
            <person name="Oh S."/>
            <person name="Lee J.H."/>
            <person name="Choi E."/>
            <person name="Choi E."/>
            <person name="Lee S.E."/>
            <person name="Jeon J."/>
            <person name="Kim H."/>
            <person name="Choi G."/>
            <person name="Song H."/>
            <person name="Lee J."/>
            <person name="Lee S.C."/>
            <person name="Kwon J.K."/>
            <person name="Lee H.Y."/>
            <person name="Koo N."/>
            <person name="Hong Y."/>
            <person name="Kim R.W."/>
            <person name="Kang W.H."/>
            <person name="Huh J.H."/>
            <person name="Kang B.C."/>
            <person name="Yang T.J."/>
            <person name="Lee Y.H."/>
            <person name="Bennetzen J.L."/>
            <person name="Choi D."/>
        </authorList>
    </citation>
    <scope>NUCLEOTIDE SEQUENCE [LARGE SCALE GENOMIC DNA]</scope>
    <source>
        <strain evidence="7">cv. CM334</strain>
    </source>
</reference>
<dbReference type="Proteomes" id="UP000222542">
    <property type="component" value="Unassembled WGS sequence"/>
</dbReference>
<name>A0A2G2XUQ8_CAPAN</name>
<dbReference type="GO" id="GO:0006508">
    <property type="term" value="P:proteolysis"/>
    <property type="evidence" value="ECO:0007669"/>
    <property type="project" value="UniProtKB-KW"/>
</dbReference>
<keyword evidence="3" id="KW-0378">Hydrolase</keyword>
<dbReference type="OMA" id="IHIHIAL"/>
<evidence type="ECO:0000313" key="7">
    <source>
        <dbReference type="Proteomes" id="UP000222542"/>
    </source>
</evidence>
<dbReference type="Gene3D" id="3.40.395.10">
    <property type="entry name" value="Adenoviral Proteinase, Chain A"/>
    <property type="match status" value="1"/>
</dbReference>
<organism evidence="6 7">
    <name type="scientific">Capsicum annuum</name>
    <name type="common">Capsicum pepper</name>
    <dbReference type="NCBI Taxonomy" id="4072"/>
    <lineage>
        <taxon>Eukaryota</taxon>
        <taxon>Viridiplantae</taxon>
        <taxon>Streptophyta</taxon>
        <taxon>Embryophyta</taxon>
        <taxon>Tracheophyta</taxon>
        <taxon>Spermatophyta</taxon>
        <taxon>Magnoliopsida</taxon>
        <taxon>eudicotyledons</taxon>
        <taxon>Gunneridae</taxon>
        <taxon>Pentapetalae</taxon>
        <taxon>asterids</taxon>
        <taxon>lamiids</taxon>
        <taxon>Solanales</taxon>
        <taxon>Solanaceae</taxon>
        <taxon>Solanoideae</taxon>
        <taxon>Capsiceae</taxon>
        <taxon>Capsicum</taxon>
    </lineage>
</organism>
<dbReference type="GO" id="GO:0008234">
    <property type="term" value="F:cysteine-type peptidase activity"/>
    <property type="evidence" value="ECO:0007669"/>
    <property type="project" value="InterPro"/>
</dbReference>
<accession>A0A2G2XUQ8</accession>
<evidence type="ECO:0000256" key="4">
    <source>
        <dbReference type="SAM" id="MobiDB-lite"/>
    </source>
</evidence>
<evidence type="ECO:0000313" key="6">
    <source>
        <dbReference type="EMBL" id="PHT61227.1"/>
    </source>
</evidence>
<feature type="region of interest" description="Disordered" evidence="4">
    <location>
        <begin position="71"/>
        <end position="109"/>
    </location>
</feature>
<dbReference type="EMBL" id="AYRZ02000206">
    <property type="protein sequence ID" value="PHT61227.1"/>
    <property type="molecule type" value="Genomic_DNA"/>
</dbReference>
<dbReference type="InterPro" id="IPR015410">
    <property type="entry name" value="DUF1985"/>
</dbReference>
<evidence type="ECO:0000256" key="3">
    <source>
        <dbReference type="ARBA" id="ARBA00022801"/>
    </source>
</evidence>